<comment type="caution">
    <text evidence="15">The sequence shown here is derived from an EMBL/GenBank/DDBJ whole genome shotgun (WGS) entry which is preliminary data.</text>
</comment>
<dbReference type="SUPFAM" id="SSF55961">
    <property type="entry name" value="Bet v1-like"/>
    <property type="match status" value="1"/>
</dbReference>
<keyword evidence="7" id="KW-0479">Metal-binding</keyword>
<evidence type="ECO:0000313" key="15">
    <source>
        <dbReference type="EMBL" id="KAG8461263.1"/>
    </source>
</evidence>
<dbReference type="InterPro" id="IPR050584">
    <property type="entry name" value="Cholesterol_7-desaturase"/>
</dbReference>
<dbReference type="AlphaFoldDB" id="A0A8J5XCQ9"/>
<comment type="subcellular location">
    <subcellularLocation>
        <location evidence="2">Membrane</location>
    </subcellularLocation>
    <subcellularLocation>
        <location evidence="1">Plastid</location>
        <location evidence="1">Chloroplast</location>
    </subcellularLocation>
</comment>
<evidence type="ECO:0000256" key="1">
    <source>
        <dbReference type="ARBA" id="ARBA00004229"/>
    </source>
</evidence>
<keyword evidence="5" id="KW-0812">Transmembrane</keyword>
<keyword evidence="10" id="KW-0560">Oxidoreductase</keyword>
<dbReference type="GO" id="GO:0016020">
    <property type="term" value="C:membrane"/>
    <property type="evidence" value="ECO:0007669"/>
    <property type="project" value="UniProtKB-SubCell"/>
</dbReference>
<evidence type="ECO:0000256" key="5">
    <source>
        <dbReference type="ARBA" id="ARBA00022692"/>
    </source>
</evidence>
<evidence type="ECO:0000256" key="11">
    <source>
        <dbReference type="ARBA" id="ARBA00023004"/>
    </source>
</evidence>
<accession>A0A8J5XCQ9</accession>
<dbReference type="Gene3D" id="2.102.10.10">
    <property type="entry name" value="Rieske [2Fe-2S] iron-sulphur domain"/>
    <property type="match status" value="1"/>
</dbReference>
<dbReference type="GO" id="GO:0046872">
    <property type="term" value="F:metal ion binding"/>
    <property type="evidence" value="ECO:0007669"/>
    <property type="project" value="UniProtKB-KW"/>
</dbReference>
<evidence type="ECO:0000256" key="7">
    <source>
        <dbReference type="ARBA" id="ARBA00022723"/>
    </source>
</evidence>
<dbReference type="Pfam" id="PF00355">
    <property type="entry name" value="Rieske"/>
    <property type="match status" value="1"/>
</dbReference>
<keyword evidence="6" id="KW-0001">2Fe-2S</keyword>
<evidence type="ECO:0000256" key="9">
    <source>
        <dbReference type="ARBA" id="ARBA00022989"/>
    </source>
</evidence>
<dbReference type="OrthoDB" id="426882at2759"/>
<dbReference type="PANTHER" id="PTHR21266">
    <property type="entry name" value="IRON-SULFUR DOMAIN CONTAINING PROTEIN"/>
    <property type="match status" value="1"/>
</dbReference>
<protein>
    <recommendedName>
        <fullName evidence="14">Rieske domain-containing protein</fullName>
    </recommendedName>
</protein>
<keyword evidence="16" id="KW-1185">Reference proteome</keyword>
<evidence type="ECO:0000256" key="2">
    <source>
        <dbReference type="ARBA" id="ARBA00004370"/>
    </source>
</evidence>
<dbReference type="PANTHER" id="PTHR21266:SF32">
    <property type="entry name" value="CHOLESTEROL 7-DESATURASE NVD"/>
    <property type="match status" value="1"/>
</dbReference>
<gene>
    <name evidence="15" type="ORF">KFE25_002452</name>
</gene>
<dbReference type="Pfam" id="PF08417">
    <property type="entry name" value="PaO"/>
    <property type="match status" value="1"/>
</dbReference>
<reference evidence="15" key="1">
    <citation type="submission" date="2021-05" db="EMBL/GenBank/DDBJ databases">
        <title>The genome of the haptophyte Pavlova lutheri (Diacronema luteri, Pavlovales) - a model for lipid biosynthesis in eukaryotic algae.</title>
        <authorList>
            <person name="Hulatt C.J."/>
            <person name="Posewitz M.C."/>
        </authorList>
    </citation>
    <scope>NUCLEOTIDE SEQUENCE</scope>
    <source>
        <strain evidence="15">NIVA-4/92</strain>
    </source>
</reference>
<dbReference type="OMA" id="EPPCRLE"/>
<keyword evidence="12" id="KW-0411">Iron-sulfur</keyword>
<feature type="domain" description="Rieske" evidence="14">
    <location>
        <begin position="42"/>
        <end position="139"/>
    </location>
</feature>
<evidence type="ECO:0000256" key="10">
    <source>
        <dbReference type="ARBA" id="ARBA00023002"/>
    </source>
</evidence>
<dbReference type="Gene3D" id="3.90.380.10">
    <property type="entry name" value="Naphthalene 1,2-dioxygenase Alpha Subunit, Chain A, domain 1"/>
    <property type="match status" value="1"/>
</dbReference>
<keyword evidence="4" id="KW-0934">Plastid</keyword>
<evidence type="ECO:0000313" key="16">
    <source>
        <dbReference type="Proteomes" id="UP000751190"/>
    </source>
</evidence>
<dbReference type="GO" id="GO:0051537">
    <property type="term" value="F:2 iron, 2 sulfur cluster binding"/>
    <property type="evidence" value="ECO:0007669"/>
    <property type="project" value="UniProtKB-KW"/>
</dbReference>
<dbReference type="EMBL" id="JAGTXO010000027">
    <property type="protein sequence ID" value="KAG8461263.1"/>
    <property type="molecule type" value="Genomic_DNA"/>
</dbReference>
<dbReference type="InterPro" id="IPR013626">
    <property type="entry name" value="PaO"/>
</dbReference>
<dbReference type="GO" id="GO:0009507">
    <property type="term" value="C:chloroplast"/>
    <property type="evidence" value="ECO:0007669"/>
    <property type="project" value="UniProtKB-SubCell"/>
</dbReference>
<keyword evidence="3" id="KW-0150">Chloroplast</keyword>
<keyword evidence="8" id="KW-0809">Transit peptide</keyword>
<evidence type="ECO:0000256" key="4">
    <source>
        <dbReference type="ARBA" id="ARBA00022640"/>
    </source>
</evidence>
<sequence>MVALLATSSRVTGFRAHARRASRRAAAGALHASPTMLATGAWLPVGSVDALSTLGPTRVEIAGQKYAVWEHEGVWSVLADACPHRLAPLSQGHVDRKTGCLECPYHGWQFDASGECTKVPQSDRGASVGTRAGGVRTKVLGDILWAQLDGLGDALAAWDGAEGTSAESPEQLWPVLANLSSTTVRELPYSLEFLVENFMDPAHVPFAHHGLQGVRSDGSPVPMALVASTPSVLEVSFADTIRGKRRTGIASFRLPCIYHFRTQDEGGEFKVRLVILCTPVRPGVSRAFVSVMGRAAPGWFPKWLSHSLSNRFLDTDVWLHDAERWARGTATTAPLSGSAGGADAAAPGATGLGGLPYALPTSSDAGTRLFRQWWARNAVADCVGFGAAQPAQLQWESRMAQFDRFHAHTASCQHCQRALRRWKRVRTAAPLAAILPSALGLPVAVRLGGVLLWLALHALSTKAIPALEGPGTPGELGARVLVADDE</sequence>
<evidence type="ECO:0000256" key="8">
    <source>
        <dbReference type="ARBA" id="ARBA00022946"/>
    </source>
</evidence>
<dbReference type="SUPFAM" id="SSF50022">
    <property type="entry name" value="ISP domain"/>
    <property type="match status" value="1"/>
</dbReference>
<evidence type="ECO:0000256" key="12">
    <source>
        <dbReference type="ARBA" id="ARBA00023014"/>
    </source>
</evidence>
<keyword evidence="11" id="KW-0408">Iron</keyword>
<evidence type="ECO:0000259" key="14">
    <source>
        <dbReference type="PROSITE" id="PS51296"/>
    </source>
</evidence>
<dbReference type="Proteomes" id="UP000751190">
    <property type="component" value="Unassembled WGS sequence"/>
</dbReference>
<name>A0A8J5XCQ9_DIALT</name>
<dbReference type="PROSITE" id="PS51296">
    <property type="entry name" value="RIESKE"/>
    <property type="match status" value="1"/>
</dbReference>
<dbReference type="InterPro" id="IPR036922">
    <property type="entry name" value="Rieske_2Fe-2S_sf"/>
</dbReference>
<proteinExistence type="predicted"/>
<organism evidence="15 16">
    <name type="scientific">Diacronema lutheri</name>
    <name type="common">Unicellular marine alga</name>
    <name type="synonym">Monochrysis lutheri</name>
    <dbReference type="NCBI Taxonomy" id="2081491"/>
    <lineage>
        <taxon>Eukaryota</taxon>
        <taxon>Haptista</taxon>
        <taxon>Haptophyta</taxon>
        <taxon>Pavlovophyceae</taxon>
        <taxon>Pavlovales</taxon>
        <taxon>Pavlovaceae</taxon>
        <taxon>Diacronema</taxon>
    </lineage>
</organism>
<dbReference type="GO" id="GO:0010277">
    <property type="term" value="F:chlorophyllide a oxygenase activity"/>
    <property type="evidence" value="ECO:0007669"/>
    <property type="project" value="InterPro"/>
</dbReference>
<evidence type="ECO:0000256" key="6">
    <source>
        <dbReference type="ARBA" id="ARBA00022714"/>
    </source>
</evidence>
<evidence type="ECO:0000256" key="13">
    <source>
        <dbReference type="ARBA" id="ARBA00023136"/>
    </source>
</evidence>
<keyword evidence="13" id="KW-0472">Membrane</keyword>
<keyword evidence="9" id="KW-1133">Transmembrane helix</keyword>
<dbReference type="InterPro" id="IPR017941">
    <property type="entry name" value="Rieske_2Fe-2S"/>
</dbReference>
<evidence type="ECO:0000256" key="3">
    <source>
        <dbReference type="ARBA" id="ARBA00022528"/>
    </source>
</evidence>